<feature type="domain" description="N-acetyltransferase" evidence="1">
    <location>
        <begin position="1"/>
        <end position="198"/>
    </location>
</feature>
<dbReference type="AlphaFoldDB" id="A0A7V1LK15"/>
<evidence type="ECO:0000259" key="1">
    <source>
        <dbReference type="PROSITE" id="PS51186"/>
    </source>
</evidence>
<dbReference type="InterPro" id="IPR000182">
    <property type="entry name" value="GNAT_dom"/>
</dbReference>
<gene>
    <name evidence="2" type="ORF">ENJ10_01955</name>
</gene>
<evidence type="ECO:0000313" key="2">
    <source>
        <dbReference type="EMBL" id="HED09428.1"/>
    </source>
</evidence>
<dbReference type="PANTHER" id="PTHR13170:SF16">
    <property type="entry name" value="PROTEIN O-GLCNACASE"/>
    <property type="match status" value="1"/>
</dbReference>
<dbReference type="EMBL" id="DRLD01000055">
    <property type="protein sequence ID" value="HED09428.1"/>
    <property type="molecule type" value="Genomic_DNA"/>
</dbReference>
<comment type="caution">
    <text evidence="2">The sequence shown here is derived from an EMBL/GenBank/DDBJ whole genome shotgun (WGS) entry which is preliminary data.</text>
</comment>
<dbReference type="InterPro" id="IPR051822">
    <property type="entry name" value="Glycosyl_Hydrolase_84"/>
</dbReference>
<organism evidence="2">
    <name type="scientific">Caldithrix abyssi</name>
    <dbReference type="NCBI Taxonomy" id="187145"/>
    <lineage>
        <taxon>Bacteria</taxon>
        <taxon>Pseudomonadati</taxon>
        <taxon>Calditrichota</taxon>
        <taxon>Calditrichia</taxon>
        <taxon>Calditrichales</taxon>
        <taxon>Calditrichaceae</taxon>
        <taxon>Caldithrix</taxon>
    </lineage>
</organism>
<reference evidence="2" key="1">
    <citation type="journal article" date="2020" name="mSystems">
        <title>Genome- and Community-Level Interaction Insights into Carbon Utilization and Element Cycling Functions of Hydrothermarchaeota in Hydrothermal Sediment.</title>
        <authorList>
            <person name="Zhou Z."/>
            <person name="Liu Y."/>
            <person name="Xu W."/>
            <person name="Pan J."/>
            <person name="Luo Z.H."/>
            <person name="Li M."/>
        </authorList>
    </citation>
    <scope>NUCLEOTIDE SEQUENCE [LARGE SCALE GENOMIC DNA]</scope>
    <source>
        <strain evidence="2">HyVt-456</strain>
    </source>
</reference>
<dbReference type="GO" id="GO:0016747">
    <property type="term" value="F:acyltransferase activity, transferring groups other than amino-acyl groups"/>
    <property type="evidence" value="ECO:0007669"/>
    <property type="project" value="InterPro"/>
</dbReference>
<dbReference type="PANTHER" id="PTHR13170">
    <property type="entry name" value="O-GLCNACASE"/>
    <property type="match status" value="1"/>
</dbReference>
<dbReference type="Proteomes" id="UP000886005">
    <property type="component" value="Unassembled WGS sequence"/>
</dbReference>
<dbReference type="InterPro" id="IPR016181">
    <property type="entry name" value="Acyl_CoA_acyltransferase"/>
</dbReference>
<dbReference type="Gene3D" id="3.40.630.30">
    <property type="match status" value="1"/>
</dbReference>
<accession>A0A7V1LK15</accession>
<dbReference type="SUPFAM" id="SSF55729">
    <property type="entry name" value="Acyl-CoA N-acyltransferases (Nat)"/>
    <property type="match status" value="1"/>
</dbReference>
<dbReference type="PROSITE" id="PS51186">
    <property type="entry name" value="GNAT"/>
    <property type="match status" value="1"/>
</dbReference>
<protein>
    <submittedName>
        <fullName evidence="2">GNAT family N-acetyltransferase</fullName>
    </submittedName>
</protein>
<name>A0A7V1LK15_CALAY</name>
<dbReference type="Pfam" id="PF00583">
    <property type="entry name" value="Acetyltransf_1"/>
    <property type="match status" value="1"/>
</dbReference>
<proteinExistence type="predicted"/>
<sequence length="198" mass="22711">MTIRPYHPADITALFDICLKTGNSGRDATSHFRDKEILGLYYAAPYVAYQPSLCFILSREDTRPVGYILGTSDTARFSEWAEERWFPLLRQRYGTLPENFTDRDRHIAELIRRGYPVKEALKDYPAHLHIDILPEGQGGGMGRRLMETFIRALKENGVPALHLEVGKANPRAIDFYRHLGFHTIVEYEKSLALGMRLT</sequence>
<dbReference type="CDD" id="cd04301">
    <property type="entry name" value="NAT_SF"/>
    <property type="match status" value="1"/>
</dbReference>